<dbReference type="PANTHER" id="PTHR31716">
    <property type="entry name" value="PROTEIN FMC1 HOMOLOG"/>
    <property type="match status" value="1"/>
</dbReference>
<dbReference type="KEGG" id="clec:106664151"/>
<sequence length="106" mass="12463">MSLKFNPTLKTIRFLISELRKVSTAKKLREHNLVTYLFSQARRFQVTELQECRAKDEMKFLLDSYANYLHSQRKYGELLKIYGQNGERTVTDTASMLGFKLPQDPK</sequence>
<dbReference type="EnsemblMetazoa" id="XM_014389601.1">
    <property type="protein sequence ID" value="XP_014245087.1"/>
    <property type="gene ID" value="LOC106664151"/>
</dbReference>
<dbReference type="InterPro" id="IPR037667">
    <property type="entry name" value="FMC1_homologue"/>
</dbReference>
<comment type="similarity">
    <text evidence="1">Belongs to the FMC1 family.</text>
</comment>
<evidence type="ECO:0000256" key="2">
    <source>
        <dbReference type="ARBA" id="ARBA00013846"/>
    </source>
</evidence>
<keyword evidence="4" id="KW-1185">Reference proteome</keyword>
<dbReference type="AlphaFoldDB" id="A0A8I6RGL5"/>
<evidence type="ECO:0000313" key="3">
    <source>
        <dbReference type="EnsemblMetazoa" id="XP_014245087.1"/>
    </source>
</evidence>
<name>A0A8I6RGL5_CIMLE</name>
<protein>
    <recommendedName>
        <fullName evidence="2">Protein FMC1 homolog</fullName>
    </recommendedName>
</protein>
<evidence type="ECO:0000313" key="4">
    <source>
        <dbReference type="Proteomes" id="UP000494040"/>
    </source>
</evidence>
<dbReference type="PANTHER" id="PTHR31716:SF1">
    <property type="entry name" value="PROTEIN FMC1 HOMOLOG"/>
    <property type="match status" value="1"/>
</dbReference>
<organism evidence="3 4">
    <name type="scientific">Cimex lectularius</name>
    <name type="common">Bed bug</name>
    <name type="synonym">Acanthia lectularia</name>
    <dbReference type="NCBI Taxonomy" id="79782"/>
    <lineage>
        <taxon>Eukaryota</taxon>
        <taxon>Metazoa</taxon>
        <taxon>Ecdysozoa</taxon>
        <taxon>Arthropoda</taxon>
        <taxon>Hexapoda</taxon>
        <taxon>Insecta</taxon>
        <taxon>Pterygota</taxon>
        <taxon>Neoptera</taxon>
        <taxon>Paraneoptera</taxon>
        <taxon>Hemiptera</taxon>
        <taxon>Heteroptera</taxon>
        <taxon>Panheteroptera</taxon>
        <taxon>Cimicomorpha</taxon>
        <taxon>Cimicidae</taxon>
        <taxon>Cimex</taxon>
    </lineage>
</organism>
<gene>
    <name evidence="3" type="primary">106664151</name>
</gene>
<dbReference type="OrthoDB" id="551431at2759"/>
<dbReference type="GO" id="GO:0005739">
    <property type="term" value="C:mitochondrion"/>
    <property type="evidence" value="ECO:0007669"/>
    <property type="project" value="TreeGrafter"/>
</dbReference>
<proteinExistence type="inferred from homology"/>
<accession>A0A8I6RGL5</accession>
<reference evidence="3" key="1">
    <citation type="submission" date="2022-01" db="UniProtKB">
        <authorList>
            <consortium name="EnsemblMetazoa"/>
        </authorList>
    </citation>
    <scope>IDENTIFICATION</scope>
</reference>
<dbReference type="Proteomes" id="UP000494040">
    <property type="component" value="Unassembled WGS sequence"/>
</dbReference>
<evidence type="ECO:0000256" key="1">
    <source>
        <dbReference type="ARBA" id="ARBA00009058"/>
    </source>
</evidence>
<dbReference type="OMA" id="HHASLTY"/>